<comment type="caution">
    <text evidence="7">The sequence shown here is derived from an EMBL/GenBank/DDBJ whole genome shotgun (WGS) entry which is preliminary data.</text>
</comment>
<dbReference type="GO" id="GO:0005737">
    <property type="term" value="C:cytoplasm"/>
    <property type="evidence" value="ECO:0007669"/>
    <property type="project" value="TreeGrafter"/>
</dbReference>
<dbReference type="GO" id="GO:0098609">
    <property type="term" value="P:cell-cell adhesion"/>
    <property type="evidence" value="ECO:0007669"/>
    <property type="project" value="TreeGrafter"/>
</dbReference>
<dbReference type="PANTHER" id="PTHR24210:SF0">
    <property type="entry name" value="LIM DOMAIN-CONTAINING PROTEIN"/>
    <property type="match status" value="1"/>
</dbReference>
<dbReference type="Pfam" id="PF00412">
    <property type="entry name" value="LIM"/>
    <property type="match status" value="5"/>
</dbReference>
<dbReference type="InterPro" id="IPR001781">
    <property type="entry name" value="Znf_LIM"/>
</dbReference>
<dbReference type="GO" id="GO:0045216">
    <property type="term" value="P:cell-cell junction organization"/>
    <property type="evidence" value="ECO:0007669"/>
    <property type="project" value="TreeGrafter"/>
</dbReference>
<dbReference type="EMBL" id="MCFL01000018">
    <property type="protein sequence ID" value="ORZ36190.1"/>
    <property type="molecule type" value="Genomic_DNA"/>
</dbReference>
<dbReference type="AlphaFoldDB" id="A0A1Y2HNP4"/>
<accession>A0A1Y2HNP4</accession>
<dbReference type="GO" id="GO:1900026">
    <property type="term" value="P:positive regulation of substrate adhesion-dependent cell spreading"/>
    <property type="evidence" value="ECO:0007669"/>
    <property type="project" value="TreeGrafter"/>
</dbReference>
<dbReference type="InterPro" id="IPR017351">
    <property type="entry name" value="PINCH-1-4-like"/>
</dbReference>
<keyword evidence="3 4" id="KW-0440">LIM domain</keyword>
<keyword evidence="8" id="KW-1185">Reference proteome</keyword>
<dbReference type="PROSITE" id="PS00478">
    <property type="entry name" value="LIM_DOMAIN_1"/>
    <property type="match status" value="2"/>
</dbReference>
<dbReference type="STRING" id="765915.A0A1Y2HNP4"/>
<feature type="domain" description="LIM zinc-binding" evidence="6">
    <location>
        <begin position="168"/>
        <end position="227"/>
    </location>
</feature>
<keyword evidence="1 4" id="KW-0479">Metal-binding</keyword>
<dbReference type="PANTHER" id="PTHR24210">
    <property type="entry name" value="LIM DOMAIN-CONTAINING PROTEIN"/>
    <property type="match status" value="1"/>
</dbReference>
<feature type="domain" description="LIM zinc-binding" evidence="6">
    <location>
        <begin position="45"/>
        <end position="103"/>
    </location>
</feature>
<dbReference type="SUPFAM" id="SSF57716">
    <property type="entry name" value="Glucocorticoid receptor-like (DNA-binding domain)"/>
    <property type="match status" value="4"/>
</dbReference>
<dbReference type="PROSITE" id="PS50023">
    <property type="entry name" value="LIM_DOMAIN_2"/>
    <property type="match status" value="2"/>
</dbReference>
<dbReference type="SMART" id="SM00132">
    <property type="entry name" value="LIM"/>
    <property type="match status" value="5"/>
</dbReference>
<name>A0A1Y2HNP4_9FUNG</name>
<evidence type="ECO:0000313" key="7">
    <source>
        <dbReference type="EMBL" id="ORZ36190.1"/>
    </source>
</evidence>
<evidence type="ECO:0000256" key="2">
    <source>
        <dbReference type="ARBA" id="ARBA00022833"/>
    </source>
</evidence>
<evidence type="ECO:0000256" key="4">
    <source>
        <dbReference type="PROSITE-ProRule" id="PRU00125"/>
    </source>
</evidence>
<dbReference type="CDD" id="cd08368">
    <property type="entry name" value="LIM"/>
    <property type="match status" value="2"/>
</dbReference>
<evidence type="ECO:0000256" key="1">
    <source>
        <dbReference type="ARBA" id="ARBA00022723"/>
    </source>
</evidence>
<keyword evidence="2 4" id="KW-0862">Zinc</keyword>
<evidence type="ECO:0000256" key="5">
    <source>
        <dbReference type="SAM" id="MobiDB-lite"/>
    </source>
</evidence>
<dbReference type="GO" id="GO:2001046">
    <property type="term" value="P:positive regulation of integrin-mediated signaling pathway"/>
    <property type="evidence" value="ECO:0007669"/>
    <property type="project" value="TreeGrafter"/>
</dbReference>
<organism evidence="7 8">
    <name type="scientific">Catenaria anguillulae PL171</name>
    <dbReference type="NCBI Taxonomy" id="765915"/>
    <lineage>
        <taxon>Eukaryota</taxon>
        <taxon>Fungi</taxon>
        <taxon>Fungi incertae sedis</taxon>
        <taxon>Blastocladiomycota</taxon>
        <taxon>Blastocladiomycetes</taxon>
        <taxon>Blastocladiales</taxon>
        <taxon>Catenariaceae</taxon>
        <taxon>Catenaria</taxon>
    </lineage>
</organism>
<proteinExistence type="predicted"/>
<reference evidence="7 8" key="1">
    <citation type="submission" date="2016-07" db="EMBL/GenBank/DDBJ databases">
        <title>Pervasive Adenine N6-methylation of Active Genes in Fungi.</title>
        <authorList>
            <consortium name="DOE Joint Genome Institute"/>
            <person name="Mondo S.J."/>
            <person name="Dannebaum R.O."/>
            <person name="Kuo R.C."/>
            <person name="Labutti K."/>
            <person name="Haridas S."/>
            <person name="Kuo A."/>
            <person name="Salamov A."/>
            <person name="Ahrendt S.R."/>
            <person name="Lipzen A."/>
            <person name="Sullivan W."/>
            <person name="Andreopoulos W.B."/>
            <person name="Clum A."/>
            <person name="Lindquist E."/>
            <person name="Daum C."/>
            <person name="Ramamoorthy G.K."/>
            <person name="Gryganskyi A."/>
            <person name="Culley D."/>
            <person name="Magnuson J.K."/>
            <person name="James T.Y."/>
            <person name="O'Malley M.A."/>
            <person name="Stajich J.E."/>
            <person name="Spatafora J.W."/>
            <person name="Visel A."/>
            <person name="Grigoriev I.V."/>
        </authorList>
    </citation>
    <scope>NUCLEOTIDE SEQUENCE [LARGE SCALE GENOMIC DNA]</scope>
    <source>
        <strain evidence="7 8">PL171</strain>
    </source>
</reference>
<dbReference type="Proteomes" id="UP000193411">
    <property type="component" value="Unassembled WGS sequence"/>
</dbReference>
<evidence type="ECO:0000313" key="8">
    <source>
        <dbReference type="Proteomes" id="UP000193411"/>
    </source>
</evidence>
<dbReference type="Gene3D" id="2.10.110.10">
    <property type="entry name" value="Cysteine Rich Protein"/>
    <property type="match status" value="5"/>
</dbReference>
<dbReference type="GO" id="GO:0046872">
    <property type="term" value="F:metal ion binding"/>
    <property type="evidence" value="ECO:0007669"/>
    <property type="project" value="UniProtKB-KW"/>
</dbReference>
<evidence type="ECO:0000259" key="6">
    <source>
        <dbReference type="PROSITE" id="PS50023"/>
    </source>
</evidence>
<evidence type="ECO:0000256" key="3">
    <source>
        <dbReference type="ARBA" id="ARBA00023038"/>
    </source>
</evidence>
<gene>
    <name evidence="7" type="ORF">BCR44DRAFT_127286</name>
</gene>
<dbReference type="OrthoDB" id="15567at2759"/>
<feature type="compositionally biased region" description="Polar residues" evidence="5">
    <location>
        <begin position="307"/>
        <end position="329"/>
    </location>
</feature>
<protein>
    <recommendedName>
        <fullName evidence="6">LIM zinc-binding domain-containing protein</fullName>
    </recommendedName>
</protein>
<sequence length="359" mass="39983">MALGQLYHQSCFVCNKCHQPFPDGAFYQHENQLLCETDFNELAFEKCAKCTKPIDGECFNALDKKFHPNCFRCQRCDMALKGGFLRFDEKPYCRTCHDIVVKEEQEILANSCYRCKKRIDGPPFLYRGNKYHAFHFNCTTCKLELGPDCKEHEGKLYCPEDYARAIAPACFACKKLIFGQVIQSMGKAFHADHFVCAKCESRFSDGIFYEHLGQALCELHFREATGTRCARCKCVIQGDVVEAAGKQWCANHFVCAGCDKSLAGDSYGDWDGRAICAGCFTKLPTKVRKRLNDHRIHVEKRYKAKNGNKTSGSKMNLNGPNGKSSGSKVNLSGGAGGSRGNLNGSRAQLGGSRPGLHGQ</sequence>
<feature type="region of interest" description="Disordered" evidence="5">
    <location>
        <begin position="300"/>
        <end position="359"/>
    </location>
</feature>